<dbReference type="InterPro" id="IPR014048">
    <property type="entry name" value="MethylDNA_cys_MeTrfase_DNA-bd"/>
</dbReference>
<dbReference type="PANTHER" id="PTHR42942:SF1">
    <property type="entry name" value="ALKYLTRANSFERASE-LIKE PROTEIN 1"/>
    <property type="match status" value="1"/>
</dbReference>
<evidence type="ECO:0000313" key="3">
    <source>
        <dbReference type="EMBL" id="KAG7531703.1"/>
    </source>
</evidence>
<dbReference type="Gene3D" id="1.10.10.10">
    <property type="entry name" value="Winged helix-like DNA-binding domain superfamily/Winged helix DNA-binding domain"/>
    <property type="match status" value="1"/>
</dbReference>
<dbReference type="PANTHER" id="PTHR42942">
    <property type="entry name" value="6-O-METHYLGUANINE DNA METHYLTRANSFERASE"/>
    <property type="match status" value="1"/>
</dbReference>
<evidence type="ECO:0000256" key="1">
    <source>
        <dbReference type="ARBA" id="ARBA00022763"/>
    </source>
</evidence>
<evidence type="ECO:0000313" key="4">
    <source>
        <dbReference type="Proteomes" id="UP000812966"/>
    </source>
</evidence>
<dbReference type="Proteomes" id="UP000812966">
    <property type="component" value="Unassembled WGS sequence"/>
</dbReference>
<dbReference type="GO" id="GO:0006281">
    <property type="term" value="P:DNA repair"/>
    <property type="evidence" value="ECO:0007669"/>
    <property type="project" value="InterPro"/>
</dbReference>
<dbReference type="CDD" id="cd06445">
    <property type="entry name" value="ATase"/>
    <property type="match status" value="1"/>
</dbReference>
<sequence>MSGQRTNEAEEHGGNNMAVFTSRVYEITHSIPYGKVTTYKHIAVMSGFPNHSRHVGNAMRDLPPNSTVPWQRVISSAGFISPRGDDGLSVQRQREALIAEGVEVMTVAGGGASINAHGGGKEKVDLKRYGWFPEA</sequence>
<dbReference type="Pfam" id="PF01035">
    <property type="entry name" value="DNA_binding_1"/>
    <property type="match status" value="1"/>
</dbReference>
<dbReference type="GO" id="GO:0003824">
    <property type="term" value="F:catalytic activity"/>
    <property type="evidence" value="ECO:0007669"/>
    <property type="project" value="InterPro"/>
</dbReference>
<protein>
    <recommendedName>
        <fullName evidence="2">Methylated-DNA-[protein]-cysteine S-methyltransferase DNA binding domain-containing protein</fullName>
    </recommendedName>
</protein>
<gene>
    <name evidence="3" type="ORF">FFLO_04145</name>
</gene>
<dbReference type="InterPro" id="IPR036388">
    <property type="entry name" value="WH-like_DNA-bd_sf"/>
</dbReference>
<dbReference type="EMBL" id="JABELV010000084">
    <property type="protein sequence ID" value="KAG7531703.1"/>
    <property type="molecule type" value="Genomic_DNA"/>
</dbReference>
<dbReference type="SUPFAM" id="SSF46767">
    <property type="entry name" value="Methylated DNA-protein cysteine methyltransferase, C-terminal domain"/>
    <property type="match status" value="1"/>
</dbReference>
<accession>A0A8K0JPQ3</accession>
<organism evidence="3 4">
    <name type="scientific">Filobasidium floriforme</name>
    <dbReference type="NCBI Taxonomy" id="5210"/>
    <lineage>
        <taxon>Eukaryota</taxon>
        <taxon>Fungi</taxon>
        <taxon>Dikarya</taxon>
        <taxon>Basidiomycota</taxon>
        <taxon>Agaricomycotina</taxon>
        <taxon>Tremellomycetes</taxon>
        <taxon>Filobasidiales</taxon>
        <taxon>Filobasidiaceae</taxon>
        <taxon>Filobasidium</taxon>
    </lineage>
</organism>
<keyword evidence="1" id="KW-0227">DNA damage</keyword>
<comment type="caution">
    <text evidence="3">The sequence shown here is derived from an EMBL/GenBank/DDBJ whole genome shotgun (WGS) entry which is preliminary data.</text>
</comment>
<name>A0A8K0JPQ3_9TREE</name>
<proteinExistence type="predicted"/>
<dbReference type="InterPro" id="IPR036217">
    <property type="entry name" value="MethylDNA_cys_MeTrfase_DNAb"/>
</dbReference>
<dbReference type="InterPro" id="IPR052520">
    <property type="entry name" value="ATL_DNA_repair"/>
</dbReference>
<dbReference type="OrthoDB" id="2548197at2759"/>
<feature type="domain" description="Methylated-DNA-[protein]-cysteine S-methyltransferase DNA binding" evidence="2">
    <location>
        <begin position="20"/>
        <end position="102"/>
    </location>
</feature>
<evidence type="ECO:0000259" key="2">
    <source>
        <dbReference type="Pfam" id="PF01035"/>
    </source>
</evidence>
<dbReference type="AlphaFoldDB" id="A0A8K0JPQ3"/>
<keyword evidence="4" id="KW-1185">Reference proteome</keyword>
<reference evidence="3" key="1">
    <citation type="submission" date="2020-04" db="EMBL/GenBank/DDBJ databases">
        <title>Analysis of mating type loci in Filobasidium floriforme.</title>
        <authorList>
            <person name="Nowrousian M."/>
        </authorList>
    </citation>
    <scope>NUCLEOTIDE SEQUENCE</scope>
    <source>
        <strain evidence="3">CBS 6242</strain>
    </source>
</reference>